<evidence type="ECO:0000313" key="5">
    <source>
        <dbReference type="EMBL" id="QIS12003.1"/>
    </source>
</evidence>
<protein>
    <submittedName>
        <fullName evidence="5">SGNH/GDSL hydrolase family protein</fullName>
    </submittedName>
</protein>
<sequence length="297" mass="31027">MKLLFRSMAVCATISAFVIISVTCISVAGAAPAGSGGVPVIVLGDSYASNSMEIQAQGADRCSHGADSWPSQLARSINRGLLDLSCSGAVIDSGQNWNLAYEAGQAADAGAFGSDTEAVLLQFGLNDSWGNSLDAIDTVMFCVVRGCERDAVAPYRLPDPNQITAEHYADRIAQVVKYIRYYAPRARIMLIGYPELLDPAGTAACIDLFGVPVAQPRATALIDLLNGLRNAQAGAADLLGIDFLDTGALTHGHGLCTPDPWVNGIGDPRADVFGIPGHPSARGDAVTAAAIKRQLNL</sequence>
<dbReference type="GO" id="GO:0006629">
    <property type="term" value="P:lipid metabolic process"/>
    <property type="evidence" value="ECO:0007669"/>
    <property type="project" value="TreeGrafter"/>
</dbReference>
<feature type="signal peptide" evidence="3">
    <location>
        <begin position="1"/>
        <end position="30"/>
    </location>
</feature>
<dbReference type="SUPFAM" id="SSF52266">
    <property type="entry name" value="SGNH hydrolase"/>
    <property type="match status" value="1"/>
</dbReference>
<evidence type="ECO:0000313" key="6">
    <source>
        <dbReference type="Proteomes" id="UP000503540"/>
    </source>
</evidence>
<feature type="active site" evidence="1">
    <location>
        <position position="278"/>
    </location>
</feature>
<accession>A0A6G9YGA6</accession>
<dbReference type="Gene3D" id="3.40.50.1110">
    <property type="entry name" value="SGNH hydrolase"/>
    <property type="match status" value="1"/>
</dbReference>
<name>A0A6G9YGA6_9NOCA</name>
<evidence type="ECO:0000256" key="3">
    <source>
        <dbReference type="SAM" id="SignalP"/>
    </source>
</evidence>
<feature type="disulfide bond" evidence="2">
    <location>
        <begin position="62"/>
        <end position="86"/>
    </location>
</feature>
<keyword evidence="5" id="KW-0378">Hydrolase</keyword>
<evidence type="ECO:0000256" key="1">
    <source>
        <dbReference type="PIRSR" id="PIRSR637460-1"/>
    </source>
</evidence>
<dbReference type="CDD" id="cd01823">
    <property type="entry name" value="SEST_like"/>
    <property type="match status" value="1"/>
</dbReference>
<reference evidence="5 6" key="1">
    <citation type="journal article" date="2019" name="ACS Chem. Biol.">
        <title>Identification and Mobilization of a Cryptic Antibiotic Biosynthesis Gene Locus from a Human-Pathogenic Nocardia Isolate.</title>
        <authorList>
            <person name="Herisse M."/>
            <person name="Ishida K."/>
            <person name="Porter J.L."/>
            <person name="Howden B."/>
            <person name="Hertweck C."/>
            <person name="Stinear T.P."/>
            <person name="Pidot S.J."/>
        </authorList>
    </citation>
    <scope>NUCLEOTIDE SEQUENCE [LARGE SCALE GENOMIC DNA]</scope>
    <source>
        <strain evidence="5 6">AUSMDU00012717</strain>
    </source>
</reference>
<dbReference type="PANTHER" id="PTHR37981">
    <property type="entry name" value="LIPASE 2"/>
    <property type="match status" value="1"/>
</dbReference>
<dbReference type="InterPro" id="IPR036514">
    <property type="entry name" value="SGNH_hydro_sf"/>
</dbReference>
<dbReference type="AlphaFoldDB" id="A0A6G9YGA6"/>
<evidence type="ECO:0000256" key="2">
    <source>
        <dbReference type="PIRSR" id="PIRSR637460-2"/>
    </source>
</evidence>
<dbReference type="EMBL" id="CP046172">
    <property type="protein sequence ID" value="QIS12003.1"/>
    <property type="molecule type" value="Genomic_DNA"/>
</dbReference>
<dbReference type="GO" id="GO:0016788">
    <property type="term" value="F:hydrolase activity, acting on ester bonds"/>
    <property type="evidence" value="ECO:0007669"/>
    <property type="project" value="InterPro"/>
</dbReference>
<dbReference type="InterPro" id="IPR037460">
    <property type="entry name" value="SEST-like"/>
</dbReference>
<feature type="domain" description="SGNH hydrolase-type esterase" evidence="4">
    <location>
        <begin position="42"/>
        <end position="285"/>
    </location>
</feature>
<feature type="active site" description="Nucleophile" evidence="1">
    <location>
        <position position="46"/>
    </location>
</feature>
<dbReference type="Pfam" id="PF13472">
    <property type="entry name" value="Lipase_GDSL_2"/>
    <property type="match status" value="1"/>
</dbReference>
<feature type="disulfide bond" evidence="2">
    <location>
        <begin position="205"/>
        <end position="256"/>
    </location>
</feature>
<dbReference type="Proteomes" id="UP000503540">
    <property type="component" value="Chromosome"/>
</dbReference>
<evidence type="ECO:0000259" key="4">
    <source>
        <dbReference type="Pfam" id="PF13472"/>
    </source>
</evidence>
<gene>
    <name evidence="5" type="ORF">F5544_20695</name>
</gene>
<dbReference type="KEGG" id="nah:F5544_20695"/>
<keyword evidence="6" id="KW-1185">Reference proteome</keyword>
<proteinExistence type="predicted"/>
<dbReference type="PANTHER" id="PTHR37981:SF1">
    <property type="entry name" value="SGNH HYDROLASE-TYPE ESTERASE DOMAIN-CONTAINING PROTEIN"/>
    <property type="match status" value="1"/>
</dbReference>
<keyword evidence="2" id="KW-1015">Disulfide bond</keyword>
<dbReference type="InterPro" id="IPR013830">
    <property type="entry name" value="SGNH_hydro"/>
</dbReference>
<keyword evidence="3" id="KW-0732">Signal</keyword>
<organism evidence="5 6">
    <name type="scientific">Nocardia arthritidis</name>
    <dbReference type="NCBI Taxonomy" id="228602"/>
    <lineage>
        <taxon>Bacteria</taxon>
        <taxon>Bacillati</taxon>
        <taxon>Actinomycetota</taxon>
        <taxon>Actinomycetes</taxon>
        <taxon>Mycobacteriales</taxon>
        <taxon>Nocardiaceae</taxon>
        <taxon>Nocardia</taxon>
    </lineage>
</organism>
<feature type="chain" id="PRO_5026229244" evidence="3">
    <location>
        <begin position="31"/>
        <end position="297"/>
    </location>
</feature>